<organism evidence="2 3">
    <name type="scientific">Tractidigestivibacter montrealensis</name>
    <dbReference type="NCBI Taxonomy" id="2972466"/>
    <lineage>
        <taxon>Bacteria</taxon>
        <taxon>Bacillati</taxon>
        <taxon>Actinomycetota</taxon>
        <taxon>Coriobacteriia</taxon>
        <taxon>Coriobacteriales</taxon>
        <taxon>Atopobiaceae</taxon>
        <taxon>Tractidigestivibacter</taxon>
    </lineage>
</organism>
<dbReference type="RefSeq" id="WP_258498866.1">
    <property type="nucleotide sequence ID" value="NZ_JANSKA010000002.1"/>
</dbReference>
<reference evidence="2 3" key="1">
    <citation type="submission" date="2022-08" db="EMBL/GenBank/DDBJ databases">
        <title>Tractidigestivibacter montrealensis type strain KD21.</title>
        <authorList>
            <person name="Diop K."/>
            <person name="Richard C."/>
            <person name="Routy B."/>
        </authorList>
    </citation>
    <scope>NUCLEOTIDE SEQUENCE [LARGE SCALE GENOMIC DNA]</scope>
    <source>
        <strain evidence="2 3">KD21</strain>
    </source>
</reference>
<dbReference type="Proteomes" id="UP001204320">
    <property type="component" value="Unassembled WGS sequence"/>
</dbReference>
<protein>
    <submittedName>
        <fullName evidence="2">DUF1097 family protein</fullName>
    </submittedName>
</protein>
<feature type="transmembrane region" description="Helical" evidence="1">
    <location>
        <begin position="85"/>
        <end position="102"/>
    </location>
</feature>
<feature type="transmembrane region" description="Helical" evidence="1">
    <location>
        <begin position="12"/>
        <end position="29"/>
    </location>
</feature>
<evidence type="ECO:0000313" key="3">
    <source>
        <dbReference type="Proteomes" id="UP001204320"/>
    </source>
</evidence>
<feature type="transmembrane region" description="Helical" evidence="1">
    <location>
        <begin position="143"/>
        <end position="168"/>
    </location>
</feature>
<dbReference type="InterPro" id="IPR009476">
    <property type="entry name" value="DUF1097"/>
</dbReference>
<proteinExistence type="predicted"/>
<feature type="transmembrane region" description="Helical" evidence="1">
    <location>
        <begin position="59"/>
        <end position="79"/>
    </location>
</feature>
<sequence length="191" mass="20983">MSDRRKIKLVQSLTGAIVLTLLMQVMPVLGYGSYIWMLFLPLLLFFALGADFKKIPAMIIGYVCGCLWSIVNALVMQLFSGFGDNAFLSNILPTIIVIFLILTTHENLLEGTIFGNIPSIFLGLSTSFFVFMLNVPLTTLHLIGFYCYGLVLAAALVLSGMAVCSAIFGKERTMAALMPLPQDDKKDKKNS</sequence>
<evidence type="ECO:0000256" key="1">
    <source>
        <dbReference type="SAM" id="Phobius"/>
    </source>
</evidence>
<dbReference type="EMBL" id="JANSKA010000002">
    <property type="protein sequence ID" value="MCR9036199.1"/>
    <property type="molecule type" value="Genomic_DNA"/>
</dbReference>
<keyword evidence="1" id="KW-0472">Membrane</keyword>
<gene>
    <name evidence="2" type="ORF">NVS32_04465</name>
</gene>
<accession>A0ABT1Z7K8</accession>
<keyword evidence="1" id="KW-1133">Transmembrane helix</keyword>
<comment type="caution">
    <text evidence="2">The sequence shown here is derived from an EMBL/GenBank/DDBJ whole genome shotgun (WGS) entry which is preliminary data.</text>
</comment>
<dbReference type="Pfam" id="PF06496">
    <property type="entry name" value="DUF1097"/>
    <property type="match status" value="1"/>
</dbReference>
<name>A0ABT1Z7K8_9ACTN</name>
<feature type="transmembrane region" description="Helical" evidence="1">
    <location>
        <begin position="114"/>
        <end position="137"/>
    </location>
</feature>
<keyword evidence="1" id="KW-0812">Transmembrane</keyword>
<keyword evidence="3" id="KW-1185">Reference proteome</keyword>
<evidence type="ECO:0000313" key="2">
    <source>
        <dbReference type="EMBL" id="MCR9036199.1"/>
    </source>
</evidence>